<feature type="compositionally biased region" description="Low complexity" evidence="1">
    <location>
        <begin position="62"/>
        <end position="75"/>
    </location>
</feature>
<feature type="compositionally biased region" description="Polar residues" evidence="1">
    <location>
        <begin position="119"/>
        <end position="132"/>
    </location>
</feature>
<evidence type="ECO:0000256" key="2">
    <source>
        <dbReference type="SAM" id="SignalP"/>
    </source>
</evidence>
<proteinExistence type="predicted"/>
<feature type="region of interest" description="Disordered" evidence="1">
    <location>
        <begin position="197"/>
        <end position="246"/>
    </location>
</feature>
<keyword evidence="2" id="KW-0732">Signal</keyword>
<feature type="compositionally biased region" description="Polar residues" evidence="1">
    <location>
        <begin position="226"/>
        <end position="235"/>
    </location>
</feature>
<feature type="chain" id="PRO_5045278518" evidence="2">
    <location>
        <begin position="21"/>
        <end position="263"/>
    </location>
</feature>
<feature type="compositionally biased region" description="Basic and acidic residues" evidence="1">
    <location>
        <begin position="133"/>
        <end position="143"/>
    </location>
</feature>
<keyword evidence="3" id="KW-1185">Reference proteome</keyword>
<feature type="compositionally biased region" description="Gly residues" evidence="1">
    <location>
        <begin position="39"/>
        <end position="51"/>
    </location>
</feature>
<reference evidence="4" key="1">
    <citation type="submission" date="2025-08" db="UniProtKB">
        <authorList>
            <consortium name="RefSeq"/>
        </authorList>
    </citation>
    <scope>IDENTIFICATION</scope>
    <source>
        <tissue evidence="4">Whole Larva</tissue>
    </source>
</reference>
<dbReference type="RefSeq" id="XP_017785715.1">
    <property type="nucleotide sequence ID" value="XM_017930226.1"/>
</dbReference>
<sequence length="263" mass="28768">MYSKLIISLALINFVYISSSDCYVASNYPQDDIELRRGYGGSGGSQRGVKGGSRRGNVIEATTGEGTNDNTGNVGYYPFRARPYPSPVDSTRSRTEDDAGGSRYRGYGSRDTHDGSAFGQRQESSRTDGQTRYQDRPTGRYDTNRGSSLRQDSNEFSRNDYRGGQSGRSEGNEDLNRGNYMCHGIVDSSDSRYTSGYRGYGSGSNPELTSGSFRVDGNSRVDESRTSGQRLSSDTDVPVPSSGVKTKTKRINYIGQGEPGIHY</sequence>
<dbReference type="GeneID" id="108568879"/>
<feature type="compositionally biased region" description="Basic and acidic residues" evidence="1">
    <location>
        <begin position="152"/>
        <end position="161"/>
    </location>
</feature>
<name>A0ABM1NFW5_NICVS</name>
<accession>A0ABM1NFW5</accession>
<evidence type="ECO:0000256" key="1">
    <source>
        <dbReference type="SAM" id="MobiDB-lite"/>
    </source>
</evidence>
<protein>
    <submittedName>
        <fullName evidence="4">Uncharacterized protein LOC108568879</fullName>
    </submittedName>
</protein>
<evidence type="ECO:0000313" key="3">
    <source>
        <dbReference type="Proteomes" id="UP000695000"/>
    </source>
</evidence>
<feature type="signal peptide" evidence="2">
    <location>
        <begin position="1"/>
        <end position="20"/>
    </location>
</feature>
<gene>
    <name evidence="4" type="primary">LOC108568879</name>
</gene>
<dbReference type="Proteomes" id="UP000695000">
    <property type="component" value="Unplaced"/>
</dbReference>
<evidence type="ECO:0000313" key="4">
    <source>
        <dbReference type="RefSeq" id="XP_017785715.1"/>
    </source>
</evidence>
<organism evidence="3 4">
    <name type="scientific">Nicrophorus vespilloides</name>
    <name type="common">Boreal carrion beetle</name>
    <dbReference type="NCBI Taxonomy" id="110193"/>
    <lineage>
        <taxon>Eukaryota</taxon>
        <taxon>Metazoa</taxon>
        <taxon>Ecdysozoa</taxon>
        <taxon>Arthropoda</taxon>
        <taxon>Hexapoda</taxon>
        <taxon>Insecta</taxon>
        <taxon>Pterygota</taxon>
        <taxon>Neoptera</taxon>
        <taxon>Endopterygota</taxon>
        <taxon>Coleoptera</taxon>
        <taxon>Polyphaga</taxon>
        <taxon>Staphyliniformia</taxon>
        <taxon>Silphidae</taxon>
        <taxon>Nicrophorinae</taxon>
        <taxon>Nicrophorus</taxon>
    </lineage>
</organism>
<feature type="region of interest" description="Disordered" evidence="1">
    <location>
        <begin position="39"/>
        <end position="176"/>
    </location>
</feature>